<proteinExistence type="predicted"/>
<dbReference type="PANTHER" id="PTHR45830:SF15">
    <property type="entry name" value="SERPENTINE RECEPTOR, CLASS I"/>
    <property type="match status" value="1"/>
</dbReference>
<feature type="non-terminal residue" evidence="2">
    <location>
        <position position="1"/>
    </location>
</feature>
<dbReference type="Pfam" id="PF10327">
    <property type="entry name" value="7TM_GPCR_Sri"/>
    <property type="match status" value="1"/>
</dbReference>
<sequence length="184" mass="21017">VMNLTNLSAICAWFNCCLFHRHQVILHFDHPLKLQQHGIYCVYCIMNVVMIVNPISFLFSTKNDQNEQRAAVASSPMSWLLEVPSYKIYTDRNCPLVMIFHFLLALVTFALCTITTTALTHHATKVMNARRNQISAATIVLQQRLIINLQFQSSVDFMLGVLRIRKLTIVVKPHQSMTAFPEAP</sequence>
<organism evidence="2 3">
    <name type="scientific">Pristionchus mayeri</name>
    <dbReference type="NCBI Taxonomy" id="1317129"/>
    <lineage>
        <taxon>Eukaryota</taxon>
        <taxon>Metazoa</taxon>
        <taxon>Ecdysozoa</taxon>
        <taxon>Nematoda</taxon>
        <taxon>Chromadorea</taxon>
        <taxon>Rhabditida</taxon>
        <taxon>Rhabditina</taxon>
        <taxon>Diplogasteromorpha</taxon>
        <taxon>Diplogasteroidea</taxon>
        <taxon>Neodiplogasteridae</taxon>
        <taxon>Pristionchus</taxon>
    </lineage>
</organism>
<dbReference type="AlphaFoldDB" id="A0AAN5HZ48"/>
<dbReference type="PANTHER" id="PTHR45830">
    <property type="entry name" value="SERPENTINE RECEPTOR, CLASS I"/>
    <property type="match status" value="1"/>
</dbReference>
<dbReference type="Proteomes" id="UP001328107">
    <property type="component" value="Unassembled WGS sequence"/>
</dbReference>
<name>A0AAN5HZ48_9BILA</name>
<evidence type="ECO:0000313" key="3">
    <source>
        <dbReference type="Proteomes" id="UP001328107"/>
    </source>
</evidence>
<dbReference type="InterPro" id="IPR019429">
    <property type="entry name" value="7TM_GPCR_serpentine_rcpt_Sri"/>
</dbReference>
<keyword evidence="1" id="KW-0472">Membrane</keyword>
<reference evidence="3" key="1">
    <citation type="submission" date="2022-10" db="EMBL/GenBank/DDBJ databases">
        <title>Genome assembly of Pristionchus species.</title>
        <authorList>
            <person name="Yoshida K."/>
            <person name="Sommer R.J."/>
        </authorList>
    </citation>
    <scope>NUCLEOTIDE SEQUENCE [LARGE SCALE GENOMIC DNA]</scope>
    <source>
        <strain evidence="3">RS5460</strain>
    </source>
</reference>
<keyword evidence="1" id="KW-1133">Transmembrane helix</keyword>
<protein>
    <recommendedName>
        <fullName evidence="4">G protein-coupled receptor</fullName>
    </recommendedName>
</protein>
<keyword evidence="3" id="KW-1185">Reference proteome</keyword>
<accession>A0AAN5HZ48</accession>
<comment type="caution">
    <text evidence="2">The sequence shown here is derived from an EMBL/GenBank/DDBJ whole genome shotgun (WGS) entry which is preliminary data.</text>
</comment>
<feature type="non-terminal residue" evidence="2">
    <location>
        <position position="184"/>
    </location>
</feature>
<feature type="transmembrane region" description="Helical" evidence="1">
    <location>
        <begin position="99"/>
        <end position="121"/>
    </location>
</feature>
<dbReference type="EMBL" id="BTRK01000004">
    <property type="protein sequence ID" value="GMR46079.1"/>
    <property type="molecule type" value="Genomic_DNA"/>
</dbReference>
<gene>
    <name evidence="2" type="ORF">PMAYCL1PPCAC_16274</name>
</gene>
<feature type="transmembrane region" description="Helical" evidence="1">
    <location>
        <begin position="40"/>
        <end position="59"/>
    </location>
</feature>
<evidence type="ECO:0000256" key="1">
    <source>
        <dbReference type="SAM" id="Phobius"/>
    </source>
</evidence>
<keyword evidence="1" id="KW-0812">Transmembrane</keyword>
<evidence type="ECO:0000313" key="2">
    <source>
        <dbReference type="EMBL" id="GMR46079.1"/>
    </source>
</evidence>
<evidence type="ECO:0008006" key="4">
    <source>
        <dbReference type="Google" id="ProtNLM"/>
    </source>
</evidence>